<evidence type="ECO:0000313" key="6">
    <source>
        <dbReference type="Proteomes" id="UP001527099"/>
    </source>
</evidence>
<comment type="similarity">
    <text evidence="1">Belongs to the carbohydrate kinase PfkB family.</text>
</comment>
<evidence type="ECO:0000313" key="5">
    <source>
        <dbReference type="EMBL" id="MCY9693221.1"/>
    </source>
</evidence>
<dbReference type="PROSITE" id="PS00584">
    <property type="entry name" value="PFKB_KINASES_2"/>
    <property type="match status" value="1"/>
</dbReference>
<keyword evidence="3" id="KW-0418">Kinase</keyword>
<evidence type="ECO:0000259" key="4">
    <source>
        <dbReference type="Pfam" id="PF00294"/>
    </source>
</evidence>
<evidence type="ECO:0000256" key="3">
    <source>
        <dbReference type="ARBA" id="ARBA00022777"/>
    </source>
</evidence>
<feature type="domain" description="Carbohydrate kinase PfkB" evidence="4">
    <location>
        <begin position="19"/>
        <end position="85"/>
    </location>
</feature>
<dbReference type="EMBL" id="JAMDMX010000028">
    <property type="protein sequence ID" value="MCY9693221.1"/>
    <property type="molecule type" value="Genomic_DNA"/>
</dbReference>
<gene>
    <name evidence="5" type="primary">frlD</name>
    <name evidence="5" type="ORF">M5X19_10025</name>
</gene>
<dbReference type="InterPro" id="IPR002173">
    <property type="entry name" value="Carboh/pur_kinase_PfkB_CS"/>
</dbReference>
<reference evidence="5 6" key="1">
    <citation type="submission" date="2022-05" db="EMBL/GenBank/DDBJ databases">
        <title>Genome Sequencing of Bee-Associated Microbes.</title>
        <authorList>
            <person name="Dunlap C."/>
        </authorList>
    </citation>
    <scope>NUCLEOTIDE SEQUENCE [LARGE SCALE GENOMIC DNA]</scope>
    <source>
        <strain evidence="5 6">NRRL B-14421</strain>
    </source>
</reference>
<comment type="caution">
    <text evidence="5">The sequence shown here is derived from an EMBL/GenBank/DDBJ whole genome shotgun (WGS) entry which is preliminary data.</text>
</comment>
<dbReference type="Proteomes" id="UP001527099">
    <property type="component" value="Unassembled WGS sequence"/>
</dbReference>
<feature type="domain" description="Carbohydrate kinase PfkB" evidence="4">
    <location>
        <begin position="174"/>
        <end position="238"/>
    </location>
</feature>
<dbReference type="InterPro" id="IPR052700">
    <property type="entry name" value="Carb_kinase_PfkB-like"/>
</dbReference>
<keyword evidence="2 5" id="KW-0808">Transferase</keyword>
<dbReference type="RefSeq" id="WP_268614714.1">
    <property type="nucleotide sequence ID" value="NZ_JAMDMX010000028.1"/>
</dbReference>
<name>A0ABT4GAL5_9BACL</name>
<keyword evidence="6" id="KW-1185">Reference proteome</keyword>
<proteinExistence type="inferred from homology"/>
<evidence type="ECO:0000256" key="1">
    <source>
        <dbReference type="ARBA" id="ARBA00010688"/>
    </source>
</evidence>
<dbReference type="NCBIfam" id="NF007321">
    <property type="entry name" value="PRK09813.1"/>
    <property type="match status" value="1"/>
</dbReference>
<protein>
    <submittedName>
        <fullName evidence="5">Fructoselysine 6-kinase</fullName>
        <ecNumber evidence="5">2.7.1.218</ecNumber>
    </submittedName>
</protein>
<evidence type="ECO:0000256" key="2">
    <source>
        <dbReference type="ARBA" id="ARBA00022679"/>
    </source>
</evidence>
<dbReference type="GO" id="GO:0016740">
    <property type="term" value="F:transferase activity"/>
    <property type="evidence" value="ECO:0007669"/>
    <property type="project" value="UniProtKB-KW"/>
</dbReference>
<dbReference type="SUPFAM" id="SSF53613">
    <property type="entry name" value="Ribokinase-like"/>
    <property type="match status" value="1"/>
</dbReference>
<dbReference type="EC" id="2.7.1.218" evidence="5"/>
<dbReference type="Gene3D" id="3.40.1190.20">
    <property type="match status" value="1"/>
</dbReference>
<accession>A0ABT4GAL5</accession>
<organism evidence="5 6">
    <name type="scientific">Paenibacillus alginolyticus</name>
    <dbReference type="NCBI Taxonomy" id="59839"/>
    <lineage>
        <taxon>Bacteria</taxon>
        <taxon>Bacillati</taxon>
        <taxon>Bacillota</taxon>
        <taxon>Bacilli</taxon>
        <taxon>Bacillales</taxon>
        <taxon>Paenibacillaceae</taxon>
        <taxon>Paenibacillus</taxon>
    </lineage>
</organism>
<dbReference type="InterPro" id="IPR011611">
    <property type="entry name" value="PfkB_dom"/>
</dbReference>
<dbReference type="PANTHER" id="PTHR43320">
    <property type="entry name" value="SUGAR KINASE"/>
    <property type="match status" value="1"/>
</dbReference>
<dbReference type="Pfam" id="PF00294">
    <property type="entry name" value="PfkB"/>
    <property type="match status" value="2"/>
</dbReference>
<sequence>MKVAGVGFCCVDVYEKLGKCYPTGNGIDFVIHLSRFGIQTTVVSVVGNDPYGTMMVDTLCKEGIDTSRLRVAEGETAVFKMDLNENDRVHGELIEGVMKHFYLNEEDLTFIQEHDYLHTDLFGKIIDLLPLFRKKGVSIIFDFSRFLENKDVDFILPHVDYAFFSYERHDSYIIAYMKWAKRFGPKIVTVTLGQNGSLAYDGENMYRQDIVPVQVINTVGAGDSFIAGFMYGVMNNHDKCTYAPYFLRRYL</sequence>
<dbReference type="InterPro" id="IPR029056">
    <property type="entry name" value="Ribokinase-like"/>
</dbReference>